<evidence type="ECO:0000256" key="2">
    <source>
        <dbReference type="ARBA" id="ARBA00022692"/>
    </source>
</evidence>
<name>A0ABV8ASL0_9BACT</name>
<dbReference type="RefSeq" id="WP_377905997.1">
    <property type="nucleotide sequence ID" value="NZ_JBHRZS010000007.1"/>
</dbReference>
<dbReference type="InterPro" id="IPR010652">
    <property type="entry name" value="DUF1232"/>
</dbReference>
<protein>
    <submittedName>
        <fullName evidence="7">YkvA family protein</fullName>
    </submittedName>
</protein>
<organism evidence="7 8">
    <name type="scientific">Algoriphagus namhaensis</name>
    <dbReference type="NCBI Taxonomy" id="915353"/>
    <lineage>
        <taxon>Bacteria</taxon>
        <taxon>Pseudomonadati</taxon>
        <taxon>Bacteroidota</taxon>
        <taxon>Cytophagia</taxon>
        <taxon>Cytophagales</taxon>
        <taxon>Cyclobacteriaceae</taxon>
        <taxon>Algoriphagus</taxon>
    </lineage>
</organism>
<dbReference type="Pfam" id="PF06803">
    <property type="entry name" value="DUF1232"/>
    <property type="match status" value="1"/>
</dbReference>
<accession>A0ABV8ASL0</accession>
<keyword evidence="4 5" id="KW-0472">Membrane</keyword>
<gene>
    <name evidence="7" type="ORF">ACFOSV_10650</name>
</gene>
<dbReference type="Proteomes" id="UP001595805">
    <property type="component" value="Unassembled WGS sequence"/>
</dbReference>
<feature type="transmembrane region" description="Helical" evidence="5">
    <location>
        <begin position="75"/>
        <end position="96"/>
    </location>
</feature>
<keyword evidence="8" id="KW-1185">Reference proteome</keyword>
<evidence type="ECO:0000313" key="7">
    <source>
        <dbReference type="EMBL" id="MFC3880640.1"/>
    </source>
</evidence>
<evidence type="ECO:0000313" key="8">
    <source>
        <dbReference type="Proteomes" id="UP001595805"/>
    </source>
</evidence>
<evidence type="ECO:0000256" key="1">
    <source>
        <dbReference type="ARBA" id="ARBA00004127"/>
    </source>
</evidence>
<sequence>MMTLKSKSTNMLEKAKELFGKQAERIAAQPKKLQELLGQVGQKIGKMARDPRIQKLVMPLAVFTRMIKAHYAGEYSIATSTLIFIILGMVYFISPIDIIPDFLGVFGFADDASVVLAIFARLKDQIEEFLEWERTSKE</sequence>
<comment type="subcellular location">
    <subcellularLocation>
        <location evidence="1">Endomembrane system</location>
        <topology evidence="1">Multi-pass membrane protein</topology>
    </subcellularLocation>
</comment>
<feature type="transmembrane region" description="Helical" evidence="5">
    <location>
        <begin position="102"/>
        <end position="120"/>
    </location>
</feature>
<comment type="caution">
    <text evidence="7">The sequence shown here is derived from an EMBL/GenBank/DDBJ whole genome shotgun (WGS) entry which is preliminary data.</text>
</comment>
<proteinExistence type="predicted"/>
<evidence type="ECO:0000256" key="3">
    <source>
        <dbReference type="ARBA" id="ARBA00022989"/>
    </source>
</evidence>
<dbReference type="EMBL" id="JBHRZS010000007">
    <property type="protein sequence ID" value="MFC3880640.1"/>
    <property type="molecule type" value="Genomic_DNA"/>
</dbReference>
<evidence type="ECO:0000256" key="4">
    <source>
        <dbReference type="ARBA" id="ARBA00023136"/>
    </source>
</evidence>
<keyword evidence="2 5" id="KW-0812">Transmembrane</keyword>
<reference evidence="8" key="1">
    <citation type="journal article" date="2019" name="Int. J. Syst. Evol. Microbiol.">
        <title>The Global Catalogue of Microorganisms (GCM) 10K type strain sequencing project: providing services to taxonomists for standard genome sequencing and annotation.</title>
        <authorList>
            <consortium name="The Broad Institute Genomics Platform"/>
            <consortium name="The Broad Institute Genome Sequencing Center for Infectious Disease"/>
            <person name="Wu L."/>
            <person name="Ma J."/>
        </authorList>
    </citation>
    <scope>NUCLEOTIDE SEQUENCE [LARGE SCALE GENOMIC DNA]</scope>
    <source>
        <strain evidence="8">CCUG 60523</strain>
    </source>
</reference>
<feature type="domain" description="DUF1232" evidence="6">
    <location>
        <begin position="82"/>
        <end position="116"/>
    </location>
</feature>
<evidence type="ECO:0000256" key="5">
    <source>
        <dbReference type="SAM" id="Phobius"/>
    </source>
</evidence>
<evidence type="ECO:0000259" key="6">
    <source>
        <dbReference type="Pfam" id="PF06803"/>
    </source>
</evidence>
<keyword evidence="3 5" id="KW-1133">Transmembrane helix</keyword>